<protein>
    <submittedName>
        <fullName evidence="2">Uncharacterized protein</fullName>
    </submittedName>
</protein>
<sequence length="62" mass="6881">MFEYELHTMHHAELIAEAAAHRLAQEAAVTRKGLHLFGRRHAGQDTEGQVTDGGRGRFVRAA</sequence>
<feature type="region of interest" description="Disordered" evidence="1">
    <location>
        <begin position="40"/>
        <end position="62"/>
    </location>
</feature>
<dbReference type="AlphaFoldDB" id="A0AB39T9J8"/>
<organism evidence="2">
    <name type="scientific">Streptomyces sp. R44</name>
    <dbReference type="NCBI Taxonomy" id="3238633"/>
    <lineage>
        <taxon>Bacteria</taxon>
        <taxon>Bacillati</taxon>
        <taxon>Actinomycetota</taxon>
        <taxon>Actinomycetes</taxon>
        <taxon>Kitasatosporales</taxon>
        <taxon>Streptomycetaceae</taxon>
        <taxon>Streptomyces</taxon>
    </lineage>
</organism>
<dbReference type="EMBL" id="CP163444">
    <property type="protein sequence ID" value="XDQ74134.1"/>
    <property type="molecule type" value="Genomic_DNA"/>
</dbReference>
<evidence type="ECO:0000256" key="1">
    <source>
        <dbReference type="SAM" id="MobiDB-lite"/>
    </source>
</evidence>
<gene>
    <name evidence="2" type="ORF">AB5J54_28025</name>
</gene>
<dbReference type="RefSeq" id="WP_369146676.1">
    <property type="nucleotide sequence ID" value="NZ_CP163444.1"/>
</dbReference>
<proteinExistence type="predicted"/>
<accession>A0AB39T9J8</accession>
<evidence type="ECO:0000313" key="2">
    <source>
        <dbReference type="EMBL" id="XDQ74134.1"/>
    </source>
</evidence>
<reference evidence="2" key="1">
    <citation type="submission" date="2024-07" db="EMBL/GenBank/DDBJ databases">
        <authorList>
            <person name="Yu S.T."/>
        </authorList>
    </citation>
    <scope>NUCLEOTIDE SEQUENCE</scope>
    <source>
        <strain evidence="2">R44</strain>
    </source>
</reference>
<name>A0AB39T9J8_9ACTN</name>